<organism evidence="1 2">
    <name type="scientific">Flavobacterium geliluteum</name>
    <dbReference type="NCBI Taxonomy" id="2816120"/>
    <lineage>
        <taxon>Bacteria</taxon>
        <taxon>Pseudomonadati</taxon>
        <taxon>Bacteroidota</taxon>
        <taxon>Flavobacteriia</taxon>
        <taxon>Flavobacteriales</taxon>
        <taxon>Flavobacteriaceae</taxon>
        <taxon>Flavobacterium</taxon>
    </lineage>
</organism>
<proteinExistence type="predicted"/>
<comment type="caution">
    <text evidence="1">The sequence shown here is derived from an EMBL/GenBank/DDBJ whole genome shotgun (WGS) entry which is preliminary data.</text>
</comment>
<reference evidence="1 2" key="1">
    <citation type="submission" date="2021-03" db="EMBL/GenBank/DDBJ databases">
        <title>Flavobacterium Flabelliformis Sp. Nov. And Flavobacterium Geliluteum Sp. Nov., Two Novel Multidrug Resistant Psychrophilic Species Isolated From Antarctica.</title>
        <authorList>
            <person name="Kralova S."/>
            <person name="Busse H.J."/>
            <person name="Bezdicek M."/>
            <person name="Nykrynova M."/>
            <person name="Kroupova E."/>
            <person name="Krsek D."/>
            <person name="Sedlacek I."/>
        </authorList>
    </citation>
    <scope>NUCLEOTIDE SEQUENCE [LARGE SCALE GENOMIC DNA]</scope>
    <source>
        <strain evidence="1 2">P7388</strain>
    </source>
</reference>
<dbReference type="Proteomes" id="UP000675047">
    <property type="component" value="Unassembled WGS sequence"/>
</dbReference>
<dbReference type="EMBL" id="JAGFBV010000047">
    <property type="protein sequence ID" value="MBP4140065.1"/>
    <property type="molecule type" value="Genomic_DNA"/>
</dbReference>
<dbReference type="AlphaFoldDB" id="A0A941AY95"/>
<protein>
    <submittedName>
        <fullName evidence="1">Uncharacterized protein</fullName>
    </submittedName>
</protein>
<dbReference type="RefSeq" id="WP_210668385.1">
    <property type="nucleotide sequence ID" value="NZ_JAGFBV010000047.1"/>
</dbReference>
<evidence type="ECO:0000313" key="2">
    <source>
        <dbReference type="Proteomes" id="UP000675047"/>
    </source>
</evidence>
<evidence type="ECO:0000313" key="1">
    <source>
        <dbReference type="EMBL" id="MBP4140065.1"/>
    </source>
</evidence>
<keyword evidence="2" id="KW-1185">Reference proteome</keyword>
<sequence length="55" mass="6323">MKKIVLSFGPPKDLEAKRTAEIKSLSHLERLERLIAIIEVSYALKTGKVIQFKKR</sequence>
<name>A0A941AY95_9FLAO</name>
<gene>
    <name evidence="1" type="ORF">J3495_18490</name>
</gene>
<accession>A0A941AY95</accession>